<comment type="similarity">
    <text evidence="2 6">Belongs to the transposase mutator family.</text>
</comment>
<dbReference type="GO" id="GO:0004803">
    <property type="term" value="F:transposase activity"/>
    <property type="evidence" value="ECO:0007669"/>
    <property type="project" value="UniProtKB-UniRule"/>
</dbReference>
<dbReference type="EMBL" id="DF968182">
    <property type="protein sequence ID" value="GAP42271.1"/>
    <property type="molecule type" value="Genomic_DNA"/>
</dbReference>
<evidence type="ECO:0000313" key="10">
    <source>
        <dbReference type="EMBL" id="GAP44776.1"/>
    </source>
</evidence>
<name>A0A0S7C339_9BACT</name>
<proteinExistence type="inferred from homology"/>
<dbReference type="RefSeq" id="WP_062037726.1">
    <property type="nucleotide sequence ID" value="NZ_DF968182.1"/>
</dbReference>
<accession>A0A0S7C339</accession>
<dbReference type="Pfam" id="PF00872">
    <property type="entry name" value="Transposase_mut"/>
    <property type="match status" value="1"/>
</dbReference>
<dbReference type="EMBL" id="DF968183">
    <property type="protein sequence ID" value="GAP44776.1"/>
    <property type="molecule type" value="Genomic_DNA"/>
</dbReference>
<sequence length="389" mass="45875">MKNLHFTQEQVTKILEEIAIKENGLQELQKLSLEAMMRAEREEHNATNGDMSNGYRPRRTFGRGKIIELRVPRSRNGQFYPILLSLLRDQEEECRKLAFNLYGAGLTTEQVGQIFGDIYGKEYSTSQISRMFDYARNDVQTWLQRPLEPYYPIIMIDATFIYTRRIDHVSKEGYYTILGVRADRTREVLAVINFPTESANAWEVVLQSLKERGLKEIGLIVCDSLTAIEDSIWRQFPETEIQLCAIHLQRNVNKHIKPKDKALVAEDLKEVLRTGDRNDTVEKGYQRWLEFCSKWGKYYPSIKRMGENNRYKLNFTYLGYDYRTHNMLYSTNWIERLNRDYKRTTRMRGALPGPDATILLLGYVAMTRSAYQRKIPKIDYEQNKFHWEE</sequence>
<dbReference type="GO" id="GO:0006313">
    <property type="term" value="P:DNA transposition"/>
    <property type="evidence" value="ECO:0007669"/>
    <property type="project" value="UniProtKB-UniRule"/>
</dbReference>
<dbReference type="NCBIfam" id="NF033543">
    <property type="entry name" value="transpos_IS256"/>
    <property type="match status" value="1"/>
</dbReference>
<dbReference type="OrthoDB" id="9779930at2"/>
<keyword evidence="6" id="KW-0814">Transposable element</keyword>
<evidence type="ECO:0000256" key="5">
    <source>
        <dbReference type="ARBA" id="ARBA00023172"/>
    </source>
</evidence>
<keyword evidence="5 6" id="KW-0233">DNA recombination</keyword>
<keyword evidence="4 6" id="KW-0238">DNA-binding</keyword>
<reference evidence="9" key="1">
    <citation type="journal article" date="2015" name="Genome Announc.">
        <title>Draft Genome Sequence of Bacteroidales Strain TBC1, a Novel Isolate from a Methanogenic Wastewater Treatment System.</title>
        <authorList>
            <person name="Tourlousse D.M."/>
            <person name="Matsuura N."/>
            <person name="Sun L."/>
            <person name="Toyonaga M."/>
            <person name="Kuroda K."/>
            <person name="Ohashi A."/>
            <person name="Cruz R."/>
            <person name="Yamaguchi T."/>
            <person name="Sekiguchi Y."/>
        </authorList>
    </citation>
    <scope>NUCLEOTIDE SEQUENCE [LARGE SCALE GENOMIC DNA]</scope>
    <source>
        <strain evidence="9">TBC1</strain>
    </source>
</reference>
<organism evidence="9">
    <name type="scientific">Lentimicrobium saccharophilum</name>
    <dbReference type="NCBI Taxonomy" id="1678841"/>
    <lineage>
        <taxon>Bacteria</taxon>
        <taxon>Pseudomonadati</taxon>
        <taxon>Bacteroidota</taxon>
        <taxon>Bacteroidia</taxon>
        <taxon>Bacteroidales</taxon>
        <taxon>Lentimicrobiaceae</taxon>
        <taxon>Lentimicrobium</taxon>
    </lineage>
</organism>
<dbReference type="EMBL" id="DF968183">
    <property type="protein sequence ID" value="GAP44881.1"/>
    <property type="molecule type" value="Genomic_DNA"/>
</dbReference>
<evidence type="ECO:0000313" key="7">
    <source>
        <dbReference type="EMBL" id="GAP42271.1"/>
    </source>
</evidence>
<protein>
    <recommendedName>
        <fullName evidence="6">Mutator family transposase</fullName>
    </recommendedName>
</protein>
<keyword evidence="12" id="KW-1185">Reference proteome</keyword>
<dbReference type="InterPro" id="IPR001207">
    <property type="entry name" value="Transposase_mutator"/>
</dbReference>
<comment type="function">
    <text evidence="1 6">Required for the transposition of the insertion element.</text>
</comment>
<dbReference type="GO" id="GO:0003677">
    <property type="term" value="F:DNA binding"/>
    <property type="evidence" value="ECO:0007669"/>
    <property type="project" value="UniProtKB-UniRule"/>
</dbReference>
<dbReference type="STRING" id="1678841.TBC1_112127"/>
<keyword evidence="3 6" id="KW-0815">Transposition</keyword>
<evidence type="ECO:0000313" key="8">
    <source>
        <dbReference type="EMBL" id="GAP43968.1"/>
    </source>
</evidence>
<dbReference type="AlphaFoldDB" id="A0A0S7C339"/>
<evidence type="ECO:0000256" key="3">
    <source>
        <dbReference type="ARBA" id="ARBA00022578"/>
    </source>
</evidence>
<evidence type="ECO:0000256" key="4">
    <source>
        <dbReference type="ARBA" id="ARBA00023125"/>
    </source>
</evidence>
<dbReference type="Proteomes" id="UP000053091">
    <property type="component" value="Unassembled WGS sequence"/>
</dbReference>
<evidence type="ECO:0000256" key="2">
    <source>
        <dbReference type="ARBA" id="ARBA00010961"/>
    </source>
</evidence>
<evidence type="ECO:0000313" key="11">
    <source>
        <dbReference type="EMBL" id="GAP44881.1"/>
    </source>
</evidence>
<evidence type="ECO:0000256" key="6">
    <source>
        <dbReference type="RuleBase" id="RU365089"/>
    </source>
</evidence>
<gene>
    <name evidence="8" type="ORF">TBC1_112127</name>
    <name evidence="7" type="ORF">TBC1_11400</name>
    <name evidence="9" type="ORF">TBC1_12353</name>
    <name evidence="10" type="ORF">TBC1_12587</name>
    <name evidence="11" type="ORF">TBC1_12695</name>
</gene>
<dbReference type="PANTHER" id="PTHR33217:SF8">
    <property type="entry name" value="MUTATOR FAMILY TRANSPOSASE"/>
    <property type="match status" value="1"/>
</dbReference>
<dbReference type="PANTHER" id="PTHR33217">
    <property type="entry name" value="TRANSPOSASE FOR INSERTION SEQUENCE ELEMENT IS1081"/>
    <property type="match status" value="1"/>
</dbReference>
<dbReference type="EMBL" id="DF968183">
    <property type="protein sequence ID" value="GAP44545.1"/>
    <property type="molecule type" value="Genomic_DNA"/>
</dbReference>
<dbReference type="EMBL" id="DF968182">
    <property type="protein sequence ID" value="GAP43968.1"/>
    <property type="molecule type" value="Genomic_DNA"/>
</dbReference>
<evidence type="ECO:0000313" key="12">
    <source>
        <dbReference type="Proteomes" id="UP000053091"/>
    </source>
</evidence>
<evidence type="ECO:0000313" key="9">
    <source>
        <dbReference type="EMBL" id="GAP44545.1"/>
    </source>
</evidence>
<evidence type="ECO:0000256" key="1">
    <source>
        <dbReference type="ARBA" id="ARBA00002190"/>
    </source>
</evidence>